<dbReference type="GO" id="GO:0003676">
    <property type="term" value="F:nucleic acid binding"/>
    <property type="evidence" value="ECO:0007669"/>
    <property type="project" value="InterPro"/>
</dbReference>
<dbReference type="EMBL" id="QRHA01000015">
    <property type="protein sequence ID" value="RDV24035.1"/>
    <property type="molecule type" value="Genomic_DNA"/>
</dbReference>
<dbReference type="RefSeq" id="WP_115594406.1">
    <property type="nucleotide sequence ID" value="NZ_QRHA01000015.1"/>
</dbReference>
<feature type="domain" description="Methyltransferase small" evidence="4">
    <location>
        <begin position="9"/>
        <end position="105"/>
    </location>
</feature>
<dbReference type="GO" id="GO:0008170">
    <property type="term" value="F:N-methyltransferase activity"/>
    <property type="evidence" value="ECO:0007669"/>
    <property type="project" value="UniProtKB-ARBA"/>
</dbReference>
<sequence length="223" mass="24975">MKVNTDSLILGSWVEPMLAARALDIGTGSGLLALMLAQKLDHDCEIDGIEIDPQAAGQAKENMQASPWGRRLRVISGAVQEYHPSVPYNLIISNPPYFAMPNGSTQAYQQQTIERKTARQATGLSAIELFSWVSNHLSQDGFFYCLYPYGRVEEVVQVAQSNGLNVKRVLHIHSQPEKEPHVSALQFGFGNYQVAMENLFIHSQSTTYSENFRRLCASYYLNF</sequence>
<comment type="caution">
    <text evidence="5">The sequence shown here is derived from an EMBL/GenBank/DDBJ whole genome shotgun (WGS) entry which is preliminary data.</text>
</comment>
<dbReference type="Gene3D" id="3.40.50.150">
    <property type="entry name" value="Vaccinia Virus protein VP39"/>
    <property type="match status" value="1"/>
</dbReference>
<dbReference type="CDD" id="cd02440">
    <property type="entry name" value="AdoMet_MTases"/>
    <property type="match status" value="1"/>
</dbReference>
<dbReference type="InterPro" id="IPR002052">
    <property type="entry name" value="DNA_methylase_N6_adenine_CS"/>
</dbReference>
<evidence type="ECO:0000256" key="1">
    <source>
        <dbReference type="ARBA" id="ARBA00022603"/>
    </source>
</evidence>
<dbReference type="SUPFAM" id="SSF53335">
    <property type="entry name" value="S-adenosyl-L-methionine-dependent methyltransferases"/>
    <property type="match status" value="1"/>
</dbReference>
<dbReference type="InterPro" id="IPR029063">
    <property type="entry name" value="SAM-dependent_MTases_sf"/>
</dbReference>
<gene>
    <name evidence="5" type="ORF">DXV75_15835</name>
</gene>
<dbReference type="InterPro" id="IPR050210">
    <property type="entry name" value="tRNA_Adenine-N(6)_MTase"/>
</dbReference>
<dbReference type="InterPro" id="IPR007848">
    <property type="entry name" value="Small_mtfrase_dom"/>
</dbReference>
<reference evidence="6" key="1">
    <citation type="submission" date="2018-08" db="EMBL/GenBank/DDBJ databases">
        <authorList>
            <person name="Zhang J."/>
            <person name="Du Z.-J."/>
        </authorList>
    </citation>
    <scope>NUCLEOTIDE SEQUENCE [LARGE SCALE GENOMIC DNA]</scope>
    <source>
        <strain evidence="6">KCTC 52655</strain>
    </source>
</reference>
<keyword evidence="3" id="KW-0949">S-adenosyl-L-methionine</keyword>
<dbReference type="GO" id="GO:0008757">
    <property type="term" value="F:S-adenosylmethionine-dependent methyltransferase activity"/>
    <property type="evidence" value="ECO:0007669"/>
    <property type="project" value="UniProtKB-ARBA"/>
</dbReference>
<keyword evidence="1 5" id="KW-0489">Methyltransferase</keyword>
<keyword evidence="6" id="KW-1185">Reference proteome</keyword>
<accession>A0A3D8M3A3</accession>
<dbReference type="AlphaFoldDB" id="A0A3D8M3A3"/>
<dbReference type="Pfam" id="PF05175">
    <property type="entry name" value="MTS"/>
    <property type="match status" value="1"/>
</dbReference>
<evidence type="ECO:0000259" key="4">
    <source>
        <dbReference type="Pfam" id="PF05175"/>
    </source>
</evidence>
<evidence type="ECO:0000313" key="6">
    <source>
        <dbReference type="Proteomes" id="UP000256561"/>
    </source>
</evidence>
<dbReference type="OrthoDB" id="5383291at2"/>
<protein>
    <submittedName>
        <fullName evidence="5">Methyltransferase domain-containing protein</fullName>
    </submittedName>
</protein>
<evidence type="ECO:0000256" key="3">
    <source>
        <dbReference type="ARBA" id="ARBA00022691"/>
    </source>
</evidence>
<keyword evidence="2 5" id="KW-0808">Transferase</keyword>
<evidence type="ECO:0000313" key="5">
    <source>
        <dbReference type="EMBL" id="RDV24035.1"/>
    </source>
</evidence>
<dbReference type="Proteomes" id="UP000256561">
    <property type="component" value="Unassembled WGS sequence"/>
</dbReference>
<dbReference type="GO" id="GO:0032259">
    <property type="term" value="P:methylation"/>
    <property type="evidence" value="ECO:0007669"/>
    <property type="project" value="UniProtKB-KW"/>
</dbReference>
<evidence type="ECO:0000256" key="2">
    <source>
        <dbReference type="ARBA" id="ARBA00022679"/>
    </source>
</evidence>
<dbReference type="PROSITE" id="PS00092">
    <property type="entry name" value="N6_MTASE"/>
    <property type="match status" value="1"/>
</dbReference>
<organism evidence="5 6">
    <name type="scientific">Alteromonas aestuariivivens</name>
    <dbReference type="NCBI Taxonomy" id="1938339"/>
    <lineage>
        <taxon>Bacteria</taxon>
        <taxon>Pseudomonadati</taxon>
        <taxon>Pseudomonadota</taxon>
        <taxon>Gammaproteobacteria</taxon>
        <taxon>Alteromonadales</taxon>
        <taxon>Alteromonadaceae</taxon>
        <taxon>Alteromonas/Salinimonas group</taxon>
        <taxon>Alteromonas</taxon>
    </lineage>
</organism>
<name>A0A3D8M3A3_9ALTE</name>
<dbReference type="PANTHER" id="PTHR47739:SF1">
    <property type="entry name" value="TRNA1(VAL) (ADENINE(37)-N6)-METHYLTRANSFERASE"/>
    <property type="match status" value="1"/>
</dbReference>
<dbReference type="PANTHER" id="PTHR47739">
    <property type="entry name" value="TRNA1(VAL) (ADENINE(37)-N6)-METHYLTRANSFERASE"/>
    <property type="match status" value="1"/>
</dbReference>
<proteinExistence type="predicted"/>